<dbReference type="SUPFAM" id="SSF101908">
    <property type="entry name" value="Putative isomerase YbhE"/>
    <property type="match status" value="1"/>
</dbReference>
<evidence type="ECO:0000313" key="8">
    <source>
        <dbReference type="EMBL" id="RCK65482.1"/>
    </source>
</evidence>
<dbReference type="GO" id="GO:0034388">
    <property type="term" value="C:Pwp2p-containing subcomplex of 90S preribosome"/>
    <property type="evidence" value="ECO:0007669"/>
    <property type="project" value="TreeGrafter"/>
</dbReference>
<keyword evidence="2" id="KW-0698">rRNA processing</keyword>
<evidence type="ECO:0000313" key="9">
    <source>
        <dbReference type="Proteomes" id="UP000253472"/>
    </source>
</evidence>
<dbReference type="Proteomes" id="UP000253472">
    <property type="component" value="Unassembled WGS sequence"/>
</dbReference>
<evidence type="ECO:0000256" key="2">
    <source>
        <dbReference type="ARBA" id="ARBA00022552"/>
    </source>
</evidence>
<comment type="similarity">
    <text evidence="6">Belongs to the WD repeat UTP18 family.</text>
</comment>
<dbReference type="OrthoDB" id="1935146at2759"/>
<dbReference type="PROSITE" id="PS50082">
    <property type="entry name" value="WD_REPEATS_2"/>
    <property type="match status" value="1"/>
</dbReference>
<dbReference type="STRING" id="5486.A0A367YKH7"/>
<dbReference type="AlphaFoldDB" id="A0A367YKH7"/>
<comment type="subcellular location">
    <subcellularLocation>
        <location evidence="1">Nucleus</location>
        <location evidence="1">Nucleolus</location>
    </subcellularLocation>
</comment>
<evidence type="ECO:0000256" key="7">
    <source>
        <dbReference type="PROSITE-ProRule" id="PRU00221"/>
    </source>
</evidence>
<dbReference type="InterPro" id="IPR015943">
    <property type="entry name" value="WD40/YVTN_repeat-like_dom_sf"/>
</dbReference>
<dbReference type="SMART" id="SM00320">
    <property type="entry name" value="WD40"/>
    <property type="match status" value="3"/>
</dbReference>
<keyword evidence="4" id="KW-0677">Repeat</keyword>
<name>A0A367YKH7_9ASCO</name>
<evidence type="ECO:0000256" key="3">
    <source>
        <dbReference type="ARBA" id="ARBA00022574"/>
    </source>
</evidence>
<dbReference type="PANTHER" id="PTHR18359:SF0">
    <property type="entry name" value="U3 SMALL NUCLEOLAR RNA-ASSOCIATED PROTEIN 18 HOMOLOG"/>
    <property type="match status" value="1"/>
</dbReference>
<accession>A0A367YKH7</accession>
<proteinExistence type="inferred from homology"/>
<gene>
    <name evidence="8" type="primary">UTP18_0</name>
    <name evidence="8" type="ORF">Cantr_01291</name>
</gene>
<dbReference type="EMBL" id="QLNQ01000020">
    <property type="protein sequence ID" value="RCK65482.1"/>
    <property type="molecule type" value="Genomic_DNA"/>
</dbReference>
<dbReference type="InterPro" id="IPR045161">
    <property type="entry name" value="Utp18"/>
</dbReference>
<dbReference type="GO" id="GO:0006364">
    <property type="term" value="P:rRNA processing"/>
    <property type="evidence" value="ECO:0007669"/>
    <property type="project" value="UniProtKB-KW"/>
</dbReference>
<keyword evidence="3 7" id="KW-0853">WD repeat</keyword>
<sequence>MKIQFSPNLNNVLFSSGRRKYMNKINLNTGEVEKINRLYGHEQTQKSFEYFKISASGTYIGLTGNNGWCNVLNGHTGQWIHGFKIEGTIIDFEFASDESFIMVINTAGEVWEFEMPDKLTSKSPNKIIRKWADEGGVGITKLKLGGKNSRFVAIGNNNGIVNIYDRNTFLPDTVRPKPIKTVENLVTSISTLMFNHDGQLLCIASRAKRDALRLVHIPSGSVYNNWPTSGTPLGKVTCVEFSPNNEMLVIGNQAGKVTLWRLNHY</sequence>
<evidence type="ECO:0000256" key="5">
    <source>
        <dbReference type="ARBA" id="ARBA00023242"/>
    </source>
</evidence>
<comment type="caution">
    <text evidence="8">The sequence shown here is derived from an EMBL/GenBank/DDBJ whole genome shotgun (WGS) entry which is preliminary data.</text>
</comment>
<keyword evidence="5" id="KW-0539">Nucleus</keyword>
<dbReference type="PANTHER" id="PTHR18359">
    <property type="entry name" value="WD-REPEAT PROTEIN-RELATED"/>
    <property type="match status" value="1"/>
</dbReference>
<dbReference type="GO" id="GO:0032040">
    <property type="term" value="C:small-subunit processome"/>
    <property type="evidence" value="ECO:0007669"/>
    <property type="project" value="TreeGrafter"/>
</dbReference>
<organism evidence="8 9">
    <name type="scientific">Candida viswanathii</name>
    <dbReference type="NCBI Taxonomy" id="5486"/>
    <lineage>
        <taxon>Eukaryota</taxon>
        <taxon>Fungi</taxon>
        <taxon>Dikarya</taxon>
        <taxon>Ascomycota</taxon>
        <taxon>Saccharomycotina</taxon>
        <taxon>Pichiomycetes</taxon>
        <taxon>Debaryomycetaceae</taxon>
        <taxon>Candida/Lodderomyces clade</taxon>
        <taxon>Candida</taxon>
    </lineage>
</organism>
<protein>
    <submittedName>
        <fullName evidence="8">U3 small nucleolar RNA-associated protein 18</fullName>
    </submittedName>
</protein>
<evidence type="ECO:0000256" key="4">
    <source>
        <dbReference type="ARBA" id="ARBA00022737"/>
    </source>
</evidence>
<dbReference type="Pfam" id="PF00400">
    <property type="entry name" value="WD40"/>
    <property type="match status" value="1"/>
</dbReference>
<dbReference type="PROSITE" id="PS50294">
    <property type="entry name" value="WD_REPEATS_REGION"/>
    <property type="match status" value="1"/>
</dbReference>
<feature type="repeat" description="WD" evidence="7">
    <location>
        <begin position="236"/>
        <end position="265"/>
    </location>
</feature>
<keyword evidence="9" id="KW-1185">Reference proteome</keyword>
<evidence type="ECO:0000256" key="6">
    <source>
        <dbReference type="ARBA" id="ARBA00025767"/>
    </source>
</evidence>
<dbReference type="InterPro" id="IPR001680">
    <property type="entry name" value="WD40_rpt"/>
</dbReference>
<evidence type="ECO:0000256" key="1">
    <source>
        <dbReference type="ARBA" id="ARBA00004604"/>
    </source>
</evidence>
<dbReference type="Gene3D" id="2.130.10.10">
    <property type="entry name" value="YVTN repeat-like/Quinoprotein amine dehydrogenase"/>
    <property type="match status" value="1"/>
</dbReference>
<reference evidence="8 9" key="1">
    <citation type="submission" date="2018-06" db="EMBL/GenBank/DDBJ databases">
        <title>Whole genome sequencing of Candida tropicalis (genome annotated by CSBL at Korea University).</title>
        <authorList>
            <person name="Ahn J."/>
        </authorList>
    </citation>
    <scope>NUCLEOTIDE SEQUENCE [LARGE SCALE GENOMIC DNA]</scope>
    <source>
        <strain evidence="8 9">ATCC 20962</strain>
    </source>
</reference>